<evidence type="ECO:0000313" key="2">
    <source>
        <dbReference type="Proteomes" id="UP000095281"/>
    </source>
</evidence>
<evidence type="ECO:0000313" key="3">
    <source>
        <dbReference type="WBParaSite" id="MhA1_Contig2807.frz3.gene4"/>
    </source>
</evidence>
<keyword evidence="2" id="KW-1185">Reference proteome</keyword>
<dbReference type="WBParaSite" id="MhA1_Contig2807.frz3.gene4">
    <property type="protein sequence ID" value="MhA1_Contig2807.frz3.gene4"/>
    <property type="gene ID" value="MhA1_Contig2807.frz3.gene4"/>
</dbReference>
<reference evidence="3" key="1">
    <citation type="submission" date="2016-11" db="UniProtKB">
        <authorList>
            <consortium name="WormBaseParasite"/>
        </authorList>
    </citation>
    <scope>IDENTIFICATION</scope>
</reference>
<dbReference type="Proteomes" id="UP000095281">
    <property type="component" value="Unplaced"/>
</dbReference>
<sequence length="249" mass="29261">MYLMLLHLILVILNNQSNANDEINEIDIAIEKNVIELLNKAKKCVDPESCANQFLNGLASFSDQARFKGIIAFCNESRKEMKIKDVLREIMMDENKINNEESTKYLKLYIDCINDLFKKNEINEGESNENFKGLFYLDKLDESPKHLEISENYSKLLRSFMLTRPLYLAEIMHESFLKLDTNTLLEIICTQKLEDLELAIKIIKLLNPNFEINFKEFSLKQNIFDSENLEKFINWRFDPKCNEEPVKVK</sequence>
<proteinExistence type="predicted"/>
<keyword evidence="1" id="KW-0732">Signal</keyword>
<feature type="chain" id="PRO_5009315889" evidence="1">
    <location>
        <begin position="20"/>
        <end position="249"/>
    </location>
</feature>
<dbReference type="AlphaFoldDB" id="A0A1I8BJH0"/>
<name>A0A1I8BJH0_MELHA</name>
<accession>A0A1I8BJH0</accession>
<feature type="signal peptide" evidence="1">
    <location>
        <begin position="1"/>
        <end position="19"/>
    </location>
</feature>
<organism evidence="2 3">
    <name type="scientific">Meloidogyne hapla</name>
    <name type="common">Root-knot nematode worm</name>
    <dbReference type="NCBI Taxonomy" id="6305"/>
    <lineage>
        <taxon>Eukaryota</taxon>
        <taxon>Metazoa</taxon>
        <taxon>Ecdysozoa</taxon>
        <taxon>Nematoda</taxon>
        <taxon>Chromadorea</taxon>
        <taxon>Rhabditida</taxon>
        <taxon>Tylenchina</taxon>
        <taxon>Tylenchomorpha</taxon>
        <taxon>Tylenchoidea</taxon>
        <taxon>Meloidogynidae</taxon>
        <taxon>Meloidogyninae</taxon>
        <taxon>Meloidogyne</taxon>
    </lineage>
</organism>
<evidence type="ECO:0000256" key="1">
    <source>
        <dbReference type="SAM" id="SignalP"/>
    </source>
</evidence>
<protein>
    <submittedName>
        <fullName evidence="3">Uncharacterized protein</fullName>
    </submittedName>
</protein>